<dbReference type="AlphaFoldDB" id="A0A327K8K4"/>
<dbReference type="EMBL" id="NPEX01000595">
    <property type="protein sequence ID" value="RAI34767.1"/>
    <property type="molecule type" value="Genomic_DNA"/>
</dbReference>
<accession>A0A327K8K4</accession>
<name>A0A327K8K4_9BRAD</name>
<protein>
    <recommendedName>
        <fullName evidence="3">Phage tail protein</fullName>
    </recommendedName>
</protein>
<sequence>MSDPVPVSPVIALRDAIVSRIAVPADRYKTVRRTLVPQLQPDQLPALTVIVADGESSPDGDGNAGEPRFVEDDTIGIAVTRAVDDTAVAEGAIAAEIEAIKDRLFTDPTFVNFGPGSLFESIVKVKRRWLFPPAGETYFVELRLEITFRGRTSYPPVVRDDYRELAVTYAPSDQVADPGKPLEERSSIERAWVVNTYEDQFP</sequence>
<evidence type="ECO:0000313" key="2">
    <source>
        <dbReference type="Proteomes" id="UP000249130"/>
    </source>
</evidence>
<proteinExistence type="predicted"/>
<evidence type="ECO:0000313" key="1">
    <source>
        <dbReference type="EMBL" id="RAI34767.1"/>
    </source>
</evidence>
<reference evidence="1 2" key="1">
    <citation type="submission" date="2017-07" db="EMBL/GenBank/DDBJ databases">
        <title>Draft Genome Sequences of Select Purple Nonsulfur Bacteria.</title>
        <authorList>
            <person name="Lasarre B."/>
            <person name="Mckinlay J.B."/>
        </authorList>
    </citation>
    <scope>NUCLEOTIDE SEQUENCE [LARGE SCALE GENOMIC DNA]</scope>
    <source>
        <strain evidence="1 2">DSM 5909</strain>
    </source>
</reference>
<keyword evidence="2" id="KW-1185">Reference proteome</keyword>
<gene>
    <name evidence="1" type="ORF">CH341_31235</name>
</gene>
<organism evidence="1 2">
    <name type="scientific">Rhodoplanes roseus</name>
    <dbReference type="NCBI Taxonomy" id="29409"/>
    <lineage>
        <taxon>Bacteria</taxon>
        <taxon>Pseudomonadati</taxon>
        <taxon>Pseudomonadota</taxon>
        <taxon>Alphaproteobacteria</taxon>
        <taxon>Hyphomicrobiales</taxon>
        <taxon>Nitrobacteraceae</taxon>
        <taxon>Rhodoplanes</taxon>
    </lineage>
</organism>
<comment type="caution">
    <text evidence="1">The sequence shown here is derived from an EMBL/GenBank/DDBJ whole genome shotgun (WGS) entry which is preliminary data.</text>
</comment>
<dbReference type="OrthoDB" id="7994720at2"/>
<evidence type="ECO:0008006" key="3">
    <source>
        <dbReference type="Google" id="ProtNLM"/>
    </source>
</evidence>
<dbReference type="Proteomes" id="UP000249130">
    <property type="component" value="Unassembled WGS sequence"/>
</dbReference>
<dbReference type="RefSeq" id="WP_111423662.1">
    <property type="nucleotide sequence ID" value="NZ_NPEX01000595.1"/>
</dbReference>